<reference evidence="2 3" key="1">
    <citation type="journal article" date="2024" name="Nat. Commun.">
        <title>Phylogenomics reveals the evolutionary origins of lichenization in chlorophyte algae.</title>
        <authorList>
            <person name="Puginier C."/>
            <person name="Libourel C."/>
            <person name="Otte J."/>
            <person name="Skaloud P."/>
            <person name="Haon M."/>
            <person name="Grisel S."/>
            <person name="Petersen M."/>
            <person name="Berrin J.G."/>
            <person name="Delaux P.M."/>
            <person name="Dal Grande F."/>
            <person name="Keller J."/>
        </authorList>
    </citation>
    <scope>NUCLEOTIDE SEQUENCE [LARGE SCALE GENOMIC DNA]</scope>
    <source>
        <strain evidence="2 3">SAG 2523</strain>
    </source>
</reference>
<evidence type="ECO:0000313" key="3">
    <source>
        <dbReference type="Proteomes" id="UP001485043"/>
    </source>
</evidence>
<feature type="region of interest" description="Disordered" evidence="1">
    <location>
        <begin position="1"/>
        <end position="33"/>
    </location>
</feature>
<dbReference type="AlphaFoldDB" id="A0AAW1RUQ5"/>
<gene>
    <name evidence="2" type="ORF">WJX84_009240</name>
</gene>
<feature type="non-terminal residue" evidence="2">
    <location>
        <position position="210"/>
    </location>
</feature>
<evidence type="ECO:0000313" key="2">
    <source>
        <dbReference type="EMBL" id="KAK9837193.1"/>
    </source>
</evidence>
<accession>A0AAW1RUQ5</accession>
<comment type="caution">
    <text evidence="2">The sequence shown here is derived from an EMBL/GenBank/DDBJ whole genome shotgun (WGS) entry which is preliminary data.</text>
</comment>
<dbReference type="Proteomes" id="UP001485043">
    <property type="component" value="Unassembled WGS sequence"/>
</dbReference>
<sequence>MLLSGVPASSRSCPLYSADKPQALPWSKRRGPDRIRREAPPANAAAQQDTGAAFILDGQGRKLPFPAVEWQTNSRAYAAFAKGPKQPASPFKLTMGLEPLRKDDWFEIDAAYQEEMRYKSQLLETRREQVVGAMDCPQAKAACQETLEELAEFLPVRFPDMFRRSGSRIANLITGGDWDLADPNLDSLEACSRLIQEDLCLMAKVEGKLR</sequence>
<dbReference type="InterPro" id="IPR021848">
    <property type="entry name" value="HODM_asu-like"/>
</dbReference>
<proteinExistence type="predicted"/>
<dbReference type="EMBL" id="JALJOV010001978">
    <property type="protein sequence ID" value="KAK9837193.1"/>
    <property type="molecule type" value="Genomic_DNA"/>
</dbReference>
<protein>
    <submittedName>
        <fullName evidence="2">Uncharacterized protein</fullName>
    </submittedName>
</protein>
<name>A0AAW1RUQ5_9CHLO</name>
<keyword evidence="3" id="KW-1185">Reference proteome</keyword>
<organism evidence="2 3">
    <name type="scientific">Apatococcus fuscideae</name>
    <dbReference type="NCBI Taxonomy" id="2026836"/>
    <lineage>
        <taxon>Eukaryota</taxon>
        <taxon>Viridiplantae</taxon>
        <taxon>Chlorophyta</taxon>
        <taxon>core chlorophytes</taxon>
        <taxon>Trebouxiophyceae</taxon>
        <taxon>Chlorellales</taxon>
        <taxon>Chlorellaceae</taxon>
        <taxon>Apatococcus</taxon>
    </lineage>
</organism>
<dbReference type="Pfam" id="PF11927">
    <property type="entry name" value="HODM_asu-like"/>
    <property type="match status" value="1"/>
</dbReference>
<evidence type="ECO:0000256" key="1">
    <source>
        <dbReference type="SAM" id="MobiDB-lite"/>
    </source>
</evidence>